<keyword evidence="6" id="KW-0418">Kinase</keyword>
<evidence type="ECO:0000256" key="4">
    <source>
        <dbReference type="ARBA" id="ARBA00022553"/>
    </source>
</evidence>
<dbReference type="EC" id="2.7.13.3" evidence="3"/>
<dbReference type="InterPro" id="IPR003660">
    <property type="entry name" value="HAMP_dom"/>
</dbReference>
<evidence type="ECO:0000256" key="3">
    <source>
        <dbReference type="ARBA" id="ARBA00012438"/>
    </source>
</evidence>
<dbReference type="GO" id="GO:0016020">
    <property type="term" value="C:membrane"/>
    <property type="evidence" value="ECO:0007669"/>
    <property type="project" value="UniProtKB-SubCell"/>
</dbReference>
<feature type="domain" description="HAMP" evidence="10">
    <location>
        <begin position="192"/>
        <end position="244"/>
    </location>
</feature>
<dbReference type="InterPro" id="IPR036890">
    <property type="entry name" value="HATPase_C_sf"/>
</dbReference>
<gene>
    <name evidence="11" type="ORF">JFN93_05360</name>
</gene>
<dbReference type="Proteomes" id="UP000636888">
    <property type="component" value="Unassembled WGS sequence"/>
</dbReference>
<dbReference type="InterPro" id="IPR003594">
    <property type="entry name" value="HATPase_dom"/>
</dbReference>
<dbReference type="SMART" id="SM00387">
    <property type="entry name" value="HATPase_c"/>
    <property type="match status" value="1"/>
</dbReference>
<dbReference type="InterPro" id="IPR004358">
    <property type="entry name" value="Sig_transdc_His_kin-like_C"/>
</dbReference>
<comment type="catalytic activity">
    <reaction evidence="1">
        <text>ATP + protein L-histidine = ADP + protein N-phospho-L-histidine.</text>
        <dbReference type="EC" id="2.7.13.3"/>
    </reaction>
</comment>
<protein>
    <recommendedName>
        <fullName evidence="3">histidine kinase</fullName>
        <ecNumber evidence="3">2.7.13.3</ecNumber>
    </recommendedName>
</protein>
<keyword evidence="8" id="KW-0812">Transmembrane</keyword>
<dbReference type="GO" id="GO:0007234">
    <property type="term" value="P:osmosensory signaling via phosphorelay pathway"/>
    <property type="evidence" value="ECO:0007669"/>
    <property type="project" value="TreeGrafter"/>
</dbReference>
<feature type="coiled-coil region" evidence="7">
    <location>
        <begin position="236"/>
        <end position="296"/>
    </location>
</feature>
<evidence type="ECO:0000313" key="11">
    <source>
        <dbReference type="EMBL" id="MBJ6724129.1"/>
    </source>
</evidence>
<dbReference type="SMART" id="SM00304">
    <property type="entry name" value="HAMP"/>
    <property type="match status" value="1"/>
</dbReference>
<dbReference type="PROSITE" id="PS50109">
    <property type="entry name" value="HIS_KIN"/>
    <property type="match status" value="1"/>
</dbReference>
<dbReference type="InterPro" id="IPR003661">
    <property type="entry name" value="HisK_dim/P_dom"/>
</dbReference>
<dbReference type="AlphaFoldDB" id="A0A8J7IPA6"/>
<dbReference type="Gene3D" id="3.30.565.10">
    <property type="entry name" value="Histidine kinase-like ATPase, C-terminal domain"/>
    <property type="match status" value="1"/>
</dbReference>
<dbReference type="Pfam" id="PF00512">
    <property type="entry name" value="HisKA"/>
    <property type="match status" value="1"/>
</dbReference>
<proteinExistence type="predicted"/>
<dbReference type="GO" id="GO:0000155">
    <property type="term" value="F:phosphorelay sensor kinase activity"/>
    <property type="evidence" value="ECO:0007669"/>
    <property type="project" value="InterPro"/>
</dbReference>
<sequence>MRRSLNHKVTGFTALLLLAFGALSSCFYLYSYREGVRKELTARGVTMAESLAMSVDEGLASENVDLISHINKISYAQDVVLAQVFSTVWIAYDAYPKNEMGVPPSERAVQYFKGHQKTLFFDDGTHVEFYSPVFYHDYNKSQDSRFIIGYVRLQLSPAQANAALGRAIIVNVLLFLVLTAVMIAILTTCIRRTVLTPLVSLQRSVGRSLNDELPQKVPVGEDDELGVLSRSFNKMCDALEQREASLNEQKALLEEEVLERMSAQDALLEQAGHLEEEVRERQAREAELEAKNAELERFTYTVSHDLKSPLITIKGFAGAVLKDLAVRRYNRMDGDLRRVMDAADKMGLLLNDLLELSRIGRITNPPVPVDMNALAAEVLAQLSGPISQSGAQITVQPELPEVYADRPRIAEVLQNLVENAIKYRGDRSPVAIEIGSREPDGKPVFFVRDNGLGIAPEYQETVFGLFNKLDARTEGTGIGLALVRRIIDFHGGRIWVESEGVGMGSTFVFTLPGAPAPAATTAGGET</sequence>
<dbReference type="SUPFAM" id="SSF47384">
    <property type="entry name" value="Homodimeric domain of signal transducing histidine kinase"/>
    <property type="match status" value="1"/>
</dbReference>
<reference evidence="11" key="1">
    <citation type="submission" date="2020-12" db="EMBL/GenBank/DDBJ databases">
        <title>Geomonas sp. Red875, isolated from river sediment.</title>
        <authorList>
            <person name="Xu Z."/>
            <person name="Zhang Z."/>
            <person name="Masuda Y."/>
            <person name="Itoh H."/>
            <person name="Senoo K."/>
        </authorList>
    </citation>
    <scope>NUCLEOTIDE SEQUENCE</scope>
    <source>
        <strain evidence="11">Red875</strain>
    </source>
</reference>
<dbReference type="GO" id="GO:0030295">
    <property type="term" value="F:protein kinase activator activity"/>
    <property type="evidence" value="ECO:0007669"/>
    <property type="project" value="TreeGrafter"/>
</dbReference>
<evidence type="ECO:0000313" key="12">
    <source>
        <dbReference type="Proteomes" id="UP000636888"/>
    </source>
</evidence>
<accession>A0A8J7IPA6</accession>
<dbReference type="EMBL" id="JAEMHM010000004">
    <property type="protein sequence ID" value="MBJ6724129.1"/>
    <property type="molecule type" value="Genomic_DNA"/>
</dbReference>
<dbReference type="SUPFAM" id="SSF55874">
    <property type="entry name" value="ATPase domain of HSP90 chaperone/DNA topoisomerase II/histidine kinase"/>
    <property type="match status" value="1"/>
</dbReference>
<keyword evidence="7" id="KW-0175">Coiled coil</keyword>
<feature type="transmembrane region" description="Helical" evidence="8">
    <location>
        <begin position="163"/>
        <end position="186"/>
    </location>
</feature>
<name>A0A8J7IPA6_9BACT</name>
<evidence type="ECO:0000259" key="10">
    <source>
        <dbReference type="PROSITE" id="PS50885"/>
    </source>
</evidence>
<evidence type="ECO:0000259" key="9">
    <source>
        <dbReference type="PROSITE" id="PS50109"/>
    </source>
</evidence>
<organism evidence="11 12">
    <name type="scientific">Geomesophilobacter sediminis</name>
    <dbReference type="NCBI Taxonomy" id="2798584"/>
    <lineage>
        <taxon>Bacteria</taxon>
        <taxon>Pseudomonadati</taxon>
        <taxon>Thermodesulfobacteriota</taxon>
        <taxon>Desulfuromonadia</taxon>
        <taxon>Geobacterales</taxon>
        <taxon>Geobacteraceae</taxon>
        <taxon>Geomesophilobacter</taxon>
    </lineage>
</organism>
<keyword evidence="12" id="KW-1185">Reference proteome</keyword>
<dbReference type="FunFam" id="3.30.565.10:FF:000006">
    <property type="entry name" value="Sensor histidine kinase WalK"/>
    <property type="match status" value="1"/>
</dbReference>
<evidence type="ECO:0000256" key="5">
    <source>
        <dbReference type="ARBA" id="ARBA00022679"/>
    </source>
</evidence>
<dbReference type="GO" id="GO:0000156">
    <property type="term" value="F:phosphorelay response regulator activity"/>
    <property type="evidence" value="ECO:0007669"/>
    <property type="project" value="TreeGrafter"/>
</dbReference>
<dbReference type="CDD" id="cd06225">
    <property type="entry name" value="HAMP"/>
    <property type="match status" value="1"/>
</dbReference>
<dbReference type="InterPro" id="IPR005467">
    <property type="entry name" value="His_kinase_dom"/>
</dbReference>
<dbReference type="Gene3D" id="1.10.287.130">
    <property type="match status" value="1"/>
</dbReference>
<dbReference type="CDD" id="cd00082">
    <property type="entry name" value="HisKA"/>
    <property type="match status" value="1"/>
</dbReference>
<evidence type="ECO:0000256" key="6">
    <source>
        <dbReference type="ARBA" id="ARBA00022777"/>
    </source>
</evidence>
<dbReference type="Gene3D" id="6.10.340.10">
    <property type="match status" value="1"/>
</dbReference>
<evidence type="ECO:0000256" key="2">
    <source>
        <dbReference type="ARBA" id="ARBA00004370"/>
    </source>
</evidence>
<dbReference type="Pfam" id="PF00672">
    <property type="entry name" value="HAMP"/>
    <property type="match status" value="1"/>
</dbReference>
<dbReference type="RefSeq" id="WP_199382974.1">
    <property type="nucleotide sequence ID" value="NZ_JAEMHM010000004.1"/>
</dbReference>
<dbReference type="InterPro" id="IPR050351">
    <property type="entry name" value="BphY/WalK/GraS-like"/>
</dbReference>
<dbReference type="Pfam" id="PF02518">
    <property type="entry name" value="HATPase_c"/>
    <property type="match status" value="1"/>
</dbReference>
<evidence type="ECO:0000256" key="8">
    <source>
        <dbReference type="SAM" id="Phobius"/>
    </source>
</evidence>
<keyword evidence="4" id="KW-0597">Phosphoprotein</keyword>
<keyword evidence="8" id="KW-1133">Transmembrane helix</keyword>
<keyword evidence="5" id="KW-0808">Transferase</keyword>
<dbReference type="PROSITE" id="PS50885">
    <property type="entry name" value="HAMP"/>
    <property type="match status" value="1"/>
</dbReference>
<comment type="caution">
    <text evidence="11">The sequence shown here is derived from an EMBL/GenBank/DDBJ whole genome shotgun (WGS) entry which is preliminary data.</text>
</comment>
<dbReference type="PRINTS" id="PR00344">
    <property type="entry name" value="BCTRLSENSOR"/>
</dbReference>
<dbReference type="PANTHER" id="PTHR42878:SF15">
    <property type="entry name" value="BACTERIOPHYTOCHROME"/>
    <property type="match status" value="1"/>
</dbReference>
<dbReference type="PROSITE" id="PS51257">
    <property type="entry name" value="PROKAR_LIPOPROTEIN"/>
    <property type="match status" value="1"/>
</dbReference>
<dbReference type="SMART" id="SM00388">
    <property type="entry name" value="HisKA"/>
    <property type="match status" value="1"/>
</dbReference>
<evidence type="ECO:0000256" key="1">
    <source>
        <dbReference type="ARBA" id="ARBA00000085"/>
    </source>
</evidence>
<evidence type="ECO:0000256" key="7">
    <source>
        <dbReference type="SAM" id="Coils"/>
    </source>
</evidence>
<comment type="subcellular location">
    <subcellularLocation>
        <location evidence="2">Membrane</location>
    </subcellularLocation>
</comment>
<keyword evidence="8" id="KW-0472">Membrane</keyword>
<dbReference type="SUPFAM" id="SSF158472">
    <property type="entry name" value="HAMP domain-like"/>
    <property type="match status" value="1"/>
</dbReference>
<dbReference type="PANTHER" id="PTHR42878">
    <property type="entry name" value="TWO-COMPONENT HISTIDINE KINASE"/>
    <property type="match status" value="1"/>
</dbReference>
<dbReference type="InterPro" id="IPR036097">
    <property type="entry name" value="HisK_dim/P_sf"/>
</dbReference>
<feature type="domain" description="Histidine kinase" evidence="9">
    <location>
        <begin position="301"/>
        <end position="515"/>
    </location>
</feature>